<evidence type="ECO:0000256" key="1">
    <source>
        <dbReference type="ARBA" id="ARBA00005375"/>
    </source>
</evidence>
<dbReference type="STRING" id="1754190.A0A1Y1XBC0"/>
<accession>A0A1Y1XBC0</accession>
<dbReference type="PROSITE" id="PS00616">
    <property type="entry name" value="HIS_ACID_PHOSPHAT_1"/>
    <property type="match status" value="1"/>
</dbReference>
<dbReference type="PANTHER" id="PTHR11567">
    <property type="entry name" value="ACID PHOSPHATASE-RELATED"/>
    <property type="match status" value="1"/>
</dbReference>
<evidence type="ECO:0000313" key="4">
    <source>
        <dbReference type="Proteomes" id="UP000193920"/>
    </source>
</evidence>
<name>A0A1Y1XBC0_9FUNG</name>
<dbReference type="AlphaFoldDB" id="A0A1Y1XBC0"/>
<keyword evidence="2" id="KW-0378">Hydrolase</keyword>
<keyword evidence="4" id="KW-1185">Reference proteome</keyword>
<dbReference type="Proteomes" id="UP000193920">
    <property type="component" value="Unassembled WGS sequence"/>
</dbReference>
<reference evidence="3 4" key="1">
    <citation type="submission" date="2016-08" db="EMBL/GenBank/DDBJ databases">
        <title>A Parts List for Fungal Cellulosomes Revealed by Comparative Genomics.</title>
        <authorList>
            <consortium name="DOE Joint Genome Institute"/>
            <person name="Haitjema C.H."/>
            <person name="Gilmore S.P."/>
            <person name="Henske J.K."/>
            <person name="Solomon K.V."/>
            <person name="De Groot R."/>
            <person name="Kuo A."/>
            <person name="Mondo S.J."/>
            <person name="Salamov A.A."/>
            <person name="Labutti K."/>
            <person name="Zhao Z."/>
            <person name="Chiniquy J."/>
            <person name="Barry K."/>
            <person name="Brewer H.M."/>
            <person name="Purvine S.O."/>
            <person name="Wright A.T."/>
            <person name="Boxma B."/>
            <person name="Van Alen T."/>
            <person name="Hackstein J.H."/>
            <person name="Baker S.E."/>
            <person name="Grigoriev I.V."/>
            <person name="O'Malley M.A."/>
        </authorList>
    </citation>
    <scope>NUCLEOTIDE SEQUENCE [LARGE SCALE GENOMIC DNA]</scope>
    <source>
        <strain evidence="3 4">G1</strain>
    </source>
</reference>
<dbReference type="SUPFAM" id="SSF53254">
    <property type="entry name" value="Phosphoglycerate mutase-like"/>
    <property type="match status" value="1"/>
</dbReference>
<comment type="similarity">
    <text evidence="1">Belongs to the histidine acid phosphatase family.</text>
</comment>
<comment type="caution">
    <text evidence="3">The sequence shown here is derived from an EMBL/GenBank/DDBJ whole genome shotgun (WGS) entry which is preliminary data.</text>
</comment>
<dbReference type="Pfam" id="PF00328">
    <property type="entry name" value="His_Phos_2"/>
    <property type="match status" value="1"/>
</dbReference>
<dbReference type="PROSITE" id="PS00778">
    <property type="entry name" value="HIS_ACID_PHOSPHAT_2"/>
    <property type="match status" value="1"/>
</dbReference>
<dbReference type="InterPro" id="IPR033379">
    <property type="entry name" value="Acid_Pase_AS"/>
</dbReference>
<sequence length="453" mass="52161">MKILYLIEILGFIAYGKTFPNFVSSTNENKSPINDNSKPKYCQAGKPSLKNYKPIEGFTLQSVQIVIRHGDRTPIAVVKNNEYVSWQCNAPNEYVSVGEPNSDLTYLEFIDTEANYDLINPFIEKTLWKGSCFPGQLTLRGSEQHVQLGKALREIYVDKLKFIDEQSLSNLYVRSTNVLRTQLSVRSLLKGLIPNRSKAISIHTVPKEIETFQINPKACPVLNDIEKKLKNEDTWKEYIQKNLPLKKKLDQYLGYALEEDENYGYESYVDTYLARTCHNMKLPCIKGNCDYNTEMITQISNNGDFEYEFFYSKAENSKKYLTAGIGYALKEIVRNIEKVIESKPLGKNNSNIPTFYIYSAHDNSVGPIMGALGVEPMEWPPYASNLIFELWKKNDDESSIESIDFSDYVIRVIYNGKIIKTNWCDFNACPLLSFYDRFKEYFPSNNECFEPLN</sequence>
<evidence type="ECO:0000313" key="3">
    <source>
        <dbReference type="EMBL" id="ORX83017.1"/>
    </source>
</evidence>
<dbReference type="OrthoDB" id="10257284at2759"/>
<organism evidence="3 4">
    <name type="scientific">Neocallimastix californiae</name>
    <dbReference type="NCBI Taxonomy" id="1754190"/>
    <lineage>
        <taxon>Eukaryota</taxon>
        <taxon>Fungi</taxon>
        <taxon>Fungi incertae sedis</taxon>
        <taxon>Chytridiomycota</taxon>
        <taxon>Chytridiomycota incertae sedis</taxon>
        <taxon>Neocallimastigomycetes</taxon>
        <taxon>Neocallimastigales</taxon>
        <taxon>Neocallimastigaceae</taxon>
        <taxon>Neocallimastix</taxon>
    </lineage>
</organism>
<dbReference type="PANTHER" id="PTHR11567:SF110">
    <property type="entry name" value="2-PHOSPHOXYLOSE PHOSPHATASE 1"/>
    <property type="match status" value="1"/>
</dbReference>
<dbReference type="CDD" id="cd07061">
    <property type="entry name" value="HP_HAP_like"/>
    <property type="match status" value="1"/>
</dbReference>
<dbReference type="Gene3D" id="3.40.50.1240">
    <property type="entry name" value="Phosphoglycerate mutase-like"/>
    <property type="match status" value="1"/>
</dbReference>
<dbReference type="InterPro" id="IPR029033">
    <property type="entry name" value="His_PPase_superfam"/>
</dbReference>
<dbReference type="GO" id="GO:0016791">
    <property type="term" value="F:phosphatase activity"/>
    <property type="evidence" value="ECO:0007669"/>
    <property type="project" value="TreeGrafter"/>
</dbReference>
<dbReference type="InterPro" id="IPR050645">
    <property type="entry name" value="Histidine_acid_phosphatase"/>
</dbReference>
<gene>
    <name evidence="3" type="ORF">LY90DRAFT_393941</name>
</gene>
<proteinExistence type="inferred from homology"/>
<evidence type="ECO:0000256" key="2">
    <source>
        <dbReference type="ARBA" id="ARBA00022801"/>
    </source>
</evidence>
<dbReference type="EMBL" id="MCOG01001362">
    <property type="protein sequence ID" value="ORX83017.1"/>
    <property type="molecule type" value="Genomic_DNA"/>
</dbReference>
<protein>
    <submittedName>
        <fullName evidence="3">Phosphoglycerate mutase-like protein</fullName>
    </submittedName>
</protein>
<dbReference type="InterPro" id="IPR000560">
    <property type="entry name" value="His_Pase_clade-2"/>
</dbReference>